<accession>A0ABY9WVK1</accession>
<dbReference type="Proteomes" id="UP001611383">
    <property type="component" value="Chromosome"/>
</dbReference>
<dbReference type="EMBL" id="CP043494">
    <property type="protein sequence ID" value="WNG45801.1"/>
    <property type="molecule type" value="Genomic_DNA"/>
</dbReference>
<gene>
    <name evidence="1" type="ORF">F0U60_18055</name>
</gene>
<keyword evidence="2" id="KW-1185">Reference proteome</keyword>
<proteinExistence type="predicted"/>
<dbReference type="Gene3D" id="2.60.120.430">
    <property type="entry name" value="Galactose-binding lectin"/>
    <property type="match status" value="1"/>
</dbReference>
<sequence length="97" mass="10686">MLNSAIWKMGADLLVSQSIANGNYSVYLWVMENYQSNFRSFKIRLEGTEVESAAGNLPLGGWKKYGPYPVAVSDGALNVDLVRVNGDVHLMGMALFK</sequence>
<protein>
    <submittedName>
        <fullName evidence="1">Uncharacterized protein</fullName>
    </submittedName>
</protein>
<organism evidence="1 2">
    <name type="scientific">Archangium minus</name>
    <dbReference type="NCBI Taxonomy" id="83450"/>
    <lineage>
        <taxon>Bacteria</taxon>
        <taxon>Pseudomonadati</taxon>
        <taxon>Myxococcota</taxon>
        <taxon>Myxococcia</taxon>
        <taxon>Myxococcales</taxon>
        <taxon>Cystobacterineae</taxon>
        <taxon>Archangiaceae</taxon>
        <taxon>Archangium</taxon>
    </lineage>
</organism>
<evidence type="ECO:0000313" key="1">
    <source>
        <dbReference type="EMBL" id="WNG45801.1"/>
    </source>
</evidence>
<dbReference type="RefSeq" id="WP_395821364.1">
    <property type="nucleotide sequence ID" value="NZ_CP043494.1"/>
</dbReference>
<evidence type="ECO:0000313" key="2">
    <source>
        <dbReference type="Proteomes" id="UP001611383"/>
    </source>
</evidence>
<name>A0ABY9WVK1_9BACT</name>
<reference evidence="1 2" key="1">
    <citation type="submission" date="2019-08" db="EMBL/GenBank/DDBJ databases">
        <title>Archangium and Cystobacter genomes.</title>
        <authorList>
            <person name="Chen I.-C.K."/>
            <person name="Wielgoss S."/>
        </authorList>
    </citation>
    <scope>NUCLEOTIDE SEQUENCE [LARGE SCALE GENOMIC DNA]</scope>
    <source>
        <strain evidence="1 2">Cbm 6</strain>
    </source>
</reference>